<keyword evidence="6" id="KW-0378">Hydrolase</keyword>
<dbReference type="PROSITE" id="PS00766">
    <property type="entry name" value="THF_DHG_CYH_1"/>
    <property type="match status" value="1"/>
</dbReference>
<evidence type="ECO:0000313" key="14">
    <source>
        <dbReference type="EMBL" id="SUZ55761.1"/>
    </source>
</evidence>
<evidence type="ECO:0000256" key="5">
    <source>
        <dbReference type="ARBA" id="ARBA00022755"/>
    </source>
</evidence>
<evidence type="ECO:0000256" key="9">
    <source>
        <dbReference type="ARBA" id="ARBA00023102"/>
    </source>
</evidence>
<dbReference type="PANTHER" id="PTHR48099">
    <property type="entry name" value="C-1-TETRAHYDROFOLATE SYNTHASE, CYTOPLASMIC-RELATED"/>
    <property type="match status" value="1"/>
</dbReference>
<keyword evidence="11" id="KW-0511">Multifunctional enzyme</keyword>
<dbReference type="GO" id="GO:0005829">
    <property type="term" value="C:cytosol"/>
    <property type="evidence" value="ECO:0007669"/>
    <property type="project" value="TreeGrafter"/>
</dbReference>
<evidence type="ECO:0000256" key="2">
    <source>
        <dbReference type="ARBA" id="ARBA00011738"/>
    </source>
</evidence>
<dbReference type="InterPro" id="IPR020867">
    <property type="entry name" value="THF_DH/CycHdrlase_CS"/>
</dbReference>
<evidence type="ECO:0000256" key="1">
    <source>
        <dbReference type="ARBA" id="ARBA00004777"/>
    </source>
</evidence>
<dbReference type="GO" id="GO:0009086">
    <property type="term" value="P:methionine biosynthetic process"/>
    <property type="evidence" value="ECO:0007669"/>
    <property type="project" value="UniProtKB-KW"/>
</dbReference>
<evidence type="ECO:0000259" key="12">
    <source>
        <dbReference type="Pfam" id="PF00763"/>
    </source>
</evidence>
<dbReference type="GO" id="GO:0000105">
    <property type="term" value="P:L-histidine biosynthetic process"/>
    <property type="evidence" value="ECO:0007669"/>
    <property type="project" value="UniProtKB-KW"/>
</dbReference>
<dbReference type="GO" id="GO:0004488">
    <property type="term" value="F:methylenetetrahydrofolate dehydrogenase (NADP+) activity"/>
    <property type="evidence" value="ECO:0007669"/>
    <property type="project" value="InterPro"/>
</dbReference>
<dbReference type="GO" id="GO:0006164">
    <property type="term" value="P:purine nucleotide biosynthetic process"/>
    <property type="evidence" value="ECO:0007669"/>
    <property type="project" value="UniProtKB-KW"/>
</dbReference>
<comment type="pathway">
    <text evidence="1">One-carbon metabolism; tetrahydrofolate interconversion.</text>
</comment>
<keyword evidence="5" id="KW-0658">Purine biosynthesis</keyword>
<comment type="subunit">
    <text evidence="2">Homodimer.</text>
</comment>
<dbReference type="CDD" id="cd01080">
    <property type="entry name" value="NAD_bind_m-THF_DH_Cyclohyd"/>
    <property type="match status" value="1"/>
</dbReference>
<dbReference type="HAMAP" id="MF_01576">
    <property type="entry name" value="THF_DHG_CYH"/>
    <property type="match status" value="1"/>
</dbReference>
<dbReference type="Pfam" id="PF02882">
    <property type="entry name" value="THF_DHG_CYH_C"/>
    <property type="match status" value="1"/>
</dbReference>
<reference evidence="14" key="1">
    <citation type="submission" date="2018-05" db="EMBL/GenBank/DDBJ databases">
        <authorList>
            <person name="Lanie J.A."/>
            <person name="Ng W.-L."/>
            <person name="Kazmierczak K.M."/>
            <person name="Andrzejewski T.M."/>
            <person name="Davidsen T.M."/>
            <person name="Wayne K.J."/>
            <person name="Tettelin H."/>
            <person name="Glass J.I."/>
            <person name="Rusch D."/>
            <person name="Podicherti R."/>
            <person name="Tsui H.-C.T."/>
            <person name="Winkler M.E."/>
        </authorList>
    </citation>
    <scope>NUCLEOTIDE SEQUENCE</scope>
</reference>
<keyword evidence="7" id="KW-0521">NADP</keyword>
<dbReference type="InterPro" id="IPR036291">
    <property type="entry name" value="NAD(P)-bd_dom_sf"/>
</dbReference>
<dbReference type="Pfam" id="PF00763">
    <property type="entry name" value="THF_DHG_CYH"/>
    <property type="match status" value="1"/>
</dbReference>
<accession>A0A381NMF0</accession>
<dbReference type="FunFam" id="3.40.50.10860:FF:000005">
    <property type="entry name" value="C-1-tetrahydrofolate synthase, cytoplasmic, putative"/>
    <property type="match status" value="1"/>
</dbReference>
<dbReference type="Gene3D" id="3.40.50.10860">
    <property type="entry name" value="Leucine Dehydrogenase, chain A, domain 1"/>
    <property type="match status" value="1"/>
</dbReference>
<protein>
    <submittedName>
        <fullName evidence="14">Uncharacterized protein</fullName>
    </submittedName>
</protein>
<sequence>MATAGHRSPKLTAILVGDDPASAIYVRTKTRTCEGLGIDSETIELPENVSTKDLIGYIDELNTNKGVDGILVQLPLPSGVDTEAVLDNIDPRKDVDGLHPHNVGLLVQGRPRFVPATPGGIMQMLDRRGIEIEGANAVIIGRSEIVGKPMASLLMHRNATVTVCHSRTRDLPAVCRSADILVVAVGRDAMVTKDFVKSGATVIDVGINRVAARARVEDIFGKHSDWEKFNQRGYIVVGDVHPEVEEIAGALTPVPGGVGPLTIGMLMSNTLDAARLRAASTG</sequence>
<keyword evidence="10" id="KW-0486">Methionine biosynthesis</keyword>
<dbReference type="InterPro" id="IPR046346">
    <property type="entry name" value="Aminoacid_DH-like_N_sf"/>
</dbReference>
<feature type="domain" description="Tetrahydrofolate dehydrogenase/cyclohydrolase NAD(P)-binding" evidence="13">
    <location>
        <begin position="115"/>
        <end position="275"/>
    </location>
</feature>
<evidence type="ECO:0000259" key="13">
    <source>
        <dbReference type="Pfam" id="PF02882"/>
    </source>
</evidence>
<gene>
    <name evidence="14" type="ORF">METZ01_LOCUS8615</name>
</gene>
<dbReference type="FunFam" id="3.40.50.720:FF:000094">
    <property type="entry name" value="Bifunctional protein FolD"/>
    <property type="match status" value="1"/>
</dbReference>
<evidence type="ECO:0000256" key="10">
    <source>
        <dbReference type="ARBA" id="ARBA00023167"/>
    </source>
</evidence>
<evidence type="ECO:0000256" key="4">
    <source>
        <dbReference type="ARBA" id="ARBA00022605"/>
    </source>
</evidence>
<feature type="domain" description="Tetrahydrofolate dehydrogenase/cyclohydrolase catalytic" evidence="12">
    <location>
        <begin position="6"/>
        <end position="96"/>
    </location>
</feature>
<dbReference type="SUPFAM" id="SSF51735">
    <property type="entry name" value="NAD(P)-binding Rossmann-fold domains"/>
    <property type="match status" value="1"/>
</dbReference>
<evidence type="ECO:0000256" key="7">
    <source>
        <dbReference type="ARBA" id="ARBA00022857"/>
    </source>
</evidence>
<keyword evidence="3" id="KW-0554">One-carbon metabolism</keyword>
<dbReference type="InterPro" id="IPR020631">
    <property type="entry name" value="THF_DH/CycHdrlase_NAD-bd_dom"/>
</dbReference>
<dbReference type="GO" id="GO:0035999">
    <property type="term" value="P:tetrahydrofolate interconversion"/>
    <property type="evidence" value="ECO:0007669"/>
    <property type="project" value="TreeGrafter"/>
</dbReference>
<dbReference type="AlphaFoldDB" id="A0A381NMF0"/>
<dbReference type="PRINTS" id="PR00085">
    <property type="entry name" value="THFDHDRGNASE"/>
</dbReference>
<dbReference type="PANTHER" id="PTHR48099:SF5">
    <property type="entry name" value="C-1-TETRAHYDROFOLATE SYNTHASE, CYTOPLASMIC"/>
    <property type="match status" value="1"/>
</dbReference>
<evidence type="ECO:0000256" key="6">
    <source>
        <dbReference type="ARBA" id="ARBA00022801"/>
    </source>
</evidence>
<keyword evidence="4" id="KW-0028">Amino-acid biosynthesis</keyword>
<keyword evidence="9" id="KW-0368">Histidine biosynthesis</keyword>
<dbReference type="EMBL" id="UINC01000459">
    <property type="protein sequence ID" value="SUZ55761.1"/>
    <property type="molecule type" value="Genomic_DNA"/>
</dbReference>
<dbReference type="InterPro" id="IPR020630">
    <property type="entry name" value="THF_DH/CycHdrlase_cat_dom"/>
</dbReference>
<organism evidence="14">
    <name type="scientific">marine metagenome</name>
    <dbReference type="NCBI Taxonomy" id="408172"/>
    <lineage>
        <taxon>unclassified sequences</taxon>
        <taxon>metagenomes</taxon>
        <taxon>ecological metagenomes</taxon>
    </lineage>
</organism>
<name>A0A381NMF0_9ZZZZ</name>
<dbReference type="SUPFAM" id="SSF53223">
    <property type="entry name" value="Aminoacid dehydrogenase-like, N-terminal domain"/>
    <property type="match status" value="1"/>
</dbReference>
<dbReference type="GO" id="GO:0004477">
    <property type="term" value="F:methenyltetrahydrofolate cyclohydrolase activity"/>
    <property type="evidence" value="ECO:0007669"/>
    <property type="project" value="TreeGrafter"/>
</dbReference>
<evidence type="ECO:0000256" key="11">
    <source>
        <dbReference type="ARBA" id="ARBA00023268"/>
    </source>
</evidence>
<evidence type="ECO:0000256" key="8">
    <source>
        <dbReference type="ARBA" id="ARBA00023002"/>
    </source>
</evidence>
<evidence type="ECO:0000256" key="3">
    <source>
        <dbReference type="ARBA" id="ARBA00022563"/>
    </source>
</evidence>
<keyword evidence="8" id="KW-0560">Oxidoreductase</keyword>
<dbReference type="InterPro" id="IPR000672">
    <property type="entry name" value="THF_DH/CycHdrlase"/>
</dbReference>
<proteinExistence type="inferred from homology"/>
<dbReference type="Gene3D" id="3.40.50.720">
    <property type="entry name" value="NAD(P)-binding Rossmann-like Domain"/>
    <property type="match status" value="1"/>
</dbReference>